<dbReference type="OrthoDB" id="416253at2759"/>
<reference evidence="7 8" key="1">
    <citation type="submission" date="2016-04" db="EMBL/GenBank/DDBJ databases">
        <title>A degradative enzymes factory behind the ericoid mycorrhizal symbiosis.</title>
        <authorList>
            <consortium name="DOE Joint Genome Institute"/>
            <person name="Martino E."/>
            <person name="Morin E."/>
            <person name="Grelet G."/>
            <person name="Kuo A."/>
            <person name="Kohler A."/>
            <person name="Daghino S."/>
            <person name="Barry K."/>
            <person name="Choi C."/>
            <person name="Cichocki N."/>
            <person name="Clum A."/>
            <person name="Copeland A."/>
            <person name="Hainaut M."/>
            <person name="Haridas S."/>
            <person name="Labutti K."/>
            <person name="Lindquist E."/>
            <person name="Lipzen A."/>
            <person name="Khouja H.-R."/>
            <person name="Murat C."/>
            <person name="Ohm R."/>
            <person name="Olson A."/>
            <person name="Spatafora J."/>
            <person name="Veneault-Fourrey C."/>
            <person name="Henrissat B."/>
            <person name="Grigoriev I."/>
            <person name="Martin F."/>
            <person name="Perotto S."/>
        </authorList>
    </citation>
    <scope>NUCLEOTIDE SEQUENCE [LARGE SCALE GENOMIC DNA]</scope>
    <source>
        <strain evidence="7 8">E</strain>
    </source>
</reference>
<gene>
    <name evidence="7" type="ORF">K444DRAFT_661528</name>
</gene>
<comment type="similarity">
    <text evidence="1">Belongs to the aldo/keto reductase family.</text>
</comment>
<evidence type="ECO:0000259" key="6">
    <source>
        <dbReference type="Pfam" id="PF00248"/>
    </source>
</evidence>
<protein>
    <submittedName>
        <fullName evidence="7">Aldehyde reductase-like protein</fullName>
    </submittedName>
</protein>
<dbReference type="EMBL" id="KZ613783">
    <property type="protein sequence ID" value="PMD62334.1"/>
    <property type="molecule type" value="Genomic_DNA"/>
</dbReference>
<dbReference type="RefSeq" id="XP_024739238.1">
    <property type="nucleotide sequence ID" value="XM_024886603.1"/>
</dbReference>
<evidence type="ECO:0000313" key="7">
    <source>
        <dbReference type="EMBL" id="PMD62334.1"/>
    </source>
</evidence>
<dbReference type="PIRSF" id="PIRSF000097">
    <property type="entry name" value="AKR"/>
    <property type="match status" value="1"/>
</dbReference>
<feature type="binding site" evidence="4">
    <location>
        <position position="109"/>
    </location>
    <ligand>
        <name>substrate</name>
    </ligand>
</feature>
<evidence type="ECO:0000256" key="1">
    <source>
        <dbReference type="ARBA" id="ARBA00007905"/>
    </source>
</evidence>
<dbReference type="GO" id="GO:0016491">
    <property type="term" value="F:oxidoreductase activity"/>
    <property type="evidence" value="ECO:0007669"/>
    <property type="project" value="UniProtKB-KW"/>
</dbReference>
<dbReference type="Pfam" id="PF00248">
    <property type="entry name" value="Aldo_ket_red"/>
    <property type="match status" value="1"/>
</dbReference>
<dbReference type="Gene3D" id="3.20.20.100">
    <property type="entry name" value="NADP-dependent oxidoreductase domain"/>
    <property type="match status" value="1"/>
</dbReference>
<dbReference type="STRING" id="1095630.A0A2J6TH65"/>
<evidence type="ECO:0000256" key="5">
    <source>
        <dbReference type="PIRSR" id="PIRSR000097-3"/>
    </source>
</evidence>
<evidence type="ECO:0000256" key="4">
    <source>
        <dbReference type="PIRSR" id="PIRSR000097-2"/>
    </source>
</evidence>
<dbReference type="InterPro" id="IPR036812">
    <property type="entry name" value="NAD(P)_OxRdtase_dom_sf"/>
</dbReference>
<dbReference type="PROSITE" id="PS00798">
    <property type="entry name" value="ALDOKETO_REDUCTASE_1"/>
    <property type="match status" value="1"/>
</dbReference>
<dbReference type="FunFam" id="3.20.20.100:FF:000007">
    <property type="entry name" value="NAD(P)H-dependent D-xylose reductase xyl1"/>
    <property type="match status" value="1"/>
</dbReference>
<feature type="site" description="Lowers pKa of active site Tyr" evidence="5">
    <location>
        <position position="76"/>
    </location>
</feature>
<feature type="active site" description="Proton donor" evidence="3">
    <location>
        <position position="51"/>
    </location>
</feature>
<keyword evidence="2" id="KW-0560">Oxidoreductase</keyword>
<accession>A0A2J6TH65</accession>
<evidence type="ECO:0000256" key="3">
    <source>
        <dbReference type="PIRSR" id="PIRSR000097-1"/>
    </source>
</evidence>
<dbReference type="InterPro" id="IPR023210">
    <property type="entry name" value="NADP_OxRdtase_dom"/>
</dbReference>
<evidence type="ECO:0000313" key="8">
    <source>
        <dbReference type="Proteomes" id="UP000235371"/>
    </source>
</evidence>
<feature type="domain" description="NADP-dependent oxidoreductase" evidence="6">
    <location>
        <begin position="18"/>
        <end position="283"/>
    </location>
</feature>
<dbReference type="PROSITE" id="PS00062">
    <property type="entry name" value="ALDOKETO_REDUCTASE_2"/>
    <property type="match status" value="1"/>
</dbReference>
<proteinExistence type="inferred from homology"/>
<dbReference type="Proteomes" id="UP000235371">
    <property type="component" value="Unassembled WGS sequence"/>
</dbReference>
<keyword evidence="8" id="KW-1185">Reference proteome</keyword>
<dbReference type="InParanoid" id="A0A2J6TH65"/>
<dbReference type="PANTHER" id="PTHR11732">
    <property type="entry name" value="ALDO/KETO REDUCTASE"/>
    <property type="match status" value="1"/>
</dbReference>
<evidence type="ECO:0000256" key="2">
    <source>
        <dbReference type="ARBA" id="ARBA00023002"/>
    </source>
</evidence>
<sequence>MAMNRSFKLNSGYSIPAVGLGTWQSGPNEVKEAVAAALKIGYRHIDAAAVYGNEFEVGEGIKASGVDRKDIFITGKLWNTDHKPEDVEAALDVTLKDLQTDYLDLYLIHWPVAFPKSSERFPVDPVTEQISVIDVPVAETWKAMEELVKKGKVRSIGVSNFTQAKIESLLTTAEIPPAVNQIEAHAYLQQPKLLEWSKKENIVVAAYSPLGNNIYNLPRAVDDPTIINLAKDMDKQPAQLLISWAIQRGTVVLPKSVTPSRIANNFQDFQLPQEVFEKITALDRHHRYNFPARLGVDIFGEVSEESLKKSVEDWKVAQRKLKAAS</sequence>
<dbReference type="InterPro" id="IPR018170">
    <property type="entry name" value="Aldo/ket_reductase_CS"/>
</dbReference>
<dbReference type="PRINTS" id="PR00069">
    <property type="entry name" value="ALDKETRDTASE"/>
</dbReference>
<dbReference type="SUPFAM" id="SSF51430">
    <property type="entry name" value="NAD(P)-linked oxidoreductase"/>
    <property type="match status" value="1"/>
</dbReference>
<dbReference type="InterPro" id="IPR020471">
    <property type="entry name" value="AKR"/>
</dbReference>
<dbReference type="GeneID" id="36594680"/>
<dbReference type="AlphaFoldDB" id="A0A2J6TH65"/>
<name>A0A2J6TH65_9HELO</name>
<organism evidence="7 8">
    <name type="scientific">Hyaloscypha bicolor E</name>
    <dbReference type="NCBI Taxonomy" id="1095630"/>
    <lineage>
        <taxon>Eukaryota</taxon>
        <taxon>Fungi</taxon>
        <taxon>Dikarya</taxon>
        <taxon>Ascomycota</taxon>
        <taxon>Pezizomycotina</taxon>
        <taxon>Leotiomycetes</taxon>
        <taxon>Helotiales</taxon>
        <taxon>Hyaloscyphaceae</taxon>
        <taxon>Hyaloscypha</taxon>
        <taxon>Hyaloscypha bicolor</taxon>
    </lineage>
</organism>